<evidence type="ECO:0000256" key="2">
    <source>
        <dbReference type="SAM" id="MobiDB-lite"/>
    </source>
</evidence>
<dbReference type="EMBL" id="LJIG01000820">
    <property type="protein sequence ID" value="KRT86120.1"/>
    <property type="molecule type" value="Genomic_DNA"/>
</dbReference>
<proteinExistence type="predicted"/>
<feature type="compositionally biased region" description="Basic and acidic residues" evidence="2">
    <location>
        <begin position="314"/>
        <end position="324"/>
    </location>
</feature>
<feature type="region of interest" description="Disordered" evidence="2">
    <location>
        <begin position="68"/>
        <end position="92"/>
    </location>
</feature>
<protein>
    <submittedName>
        <fullName evidence="3">Uncharacterized protein</fullName>
    </submittedName>
</protein>
<feature type="region of interest" description="Disordered" evidence="2">
    <location>
        <begin position="134"/>
        <end position="169"/>
    </location>
</feature>
<dbReference type="Proteomes" id="UP000051574">
    <property type="component" value="Unassembled WGS sequence"/>
</dbReference>
<accession>A0A0T6BFK1</accession>
<evidence type="ECO:0000313" key="4">
    <source>
        <dbReference type="Proteomes" id="UP000051574"/>
    </source>
</evidence>
<dbReference type="OrthoDB" id="6757838at2759"/>
<gene>
    <name evidence="3" type="ORF">AMK59_2524</name>
</gene>
<feature type="compositionally biased region" description="Low complexity" evidence="2">
    <location>
        <begin position="290"/>
        <end position="299"/>
    </location>
</feature>
<feature type="compositionally biased region" description="Low complexity" evidence="2">
    <location>
        <begin position="147"/>
        <end position="160"/>
    </location>
</feature>
<evidence type="ECO:0000313" key="3">
    <source>
        <dbReference type="EMBL" id="KRT86120.1"/>
    </source>
</evidence>
<dbReference type="AlphaFoldDB" id="A0A0T6BFK1"/>
<feature type="coiled-coil region" evidence="1">
    <location>
        <begin position="326"/>
        <end position="367"/>
    </location>
</feature>
<name>A0A0T6BFK1_9SCAR</name>
<evidence type="ECO:0000256" key="1">
    <source>
        <dbReference type="SAM" id="Coils"/>
    </source>
</evidence>
<keyword evidence="4" id="KW-1185">Reference proteome</keyword>
<feature type="region of interest" description="Disordered" evidence="2">
    <location>
        <begin position="290"/>
        <end position="324"/>
    </location>
</feature>
<reference evidence="3 4" key="1">
    <citation type="submission" date="2015-09" db="EMBL/GenBank/DDBJ databases">
        <title>Draft genome of the scarab beetle Oryctes borbonicus.</title>
        <authorList>
            <person name="Meyer J.M."/>
            <person name="Markov G.V."/>
            <person name="Baskaran P."/>
            <person name="Herrmann M."/>
            <person name="Sommer R.J."/>
            <person name="Roedelsperger C."/>
        </authorList>
    </citation>
    <scope>NUCLEOTIDE SEQUENCE [LARGE SCALE GENOMIC DNA]</scope>
    <source>
        <strain evidence="3">OB123</strain>
        <tissue evidence="3">Whole animal</tissue>
    </source>
</reference>
<organism evidence="3 4">
    <name type="scientific">Oryctes borbonicus</name>
    <dbReference type="NCBI Taxonomy" id="1629725"/>
    <lineage>
        <taxon>Eukaryota</taxon>
        <taxon>Metazoa</taxon>
        <taxon>Ecdysozoa</taxon>
        <taxon>Arthropoda</taxon>
        <taxon>Hexapoda</taxon>
        <taxon>Insecta</taxon>
        <taxon>Pterygota</taxon>
        <taxon>Neoptera</taxon>
        <taxon>Endopterygota</taxon>
        <taxon>Coleoptera</taxon>
        <taxon>Polyphaga</taxon>
        <taxon>Scarabaeiformia</taxon>
        <taxon>Scarabaeidae</taxon>
        <taxon>Dynastinae</taxon>
        <taxon>Oryctes</taxon>
    </lineage>
</organism>
<feature type="non-terminal residue" evidence="3">
    <location>
        <position position="369"/>
    </location>
</feature>
<sequence>MRSWAPTMSNSQVSSGRLFLPTQMSNNSLEIVTEASPAEESFAKPKTYPTSVTELSALLVQAHKGSLGDCSAQDTPPASPIDGGGVLHPTSISSEGSLTAPLKKGHICGSLFAKCGCSNETNCTPLLQTFSHPTIAKETETPRKRSSNPSIPSNYNNNSSRTFPKRLSNPEINEQSEIAGQKTSKSVIRPINGCLKHPDIPYPIEIPRESRSCDVKPQRRSVSFSNNQVIDRAALADKRKEEENLKYHKYTALSYGNFDTTNPAHKFFKEFGIFGPMGGELSSIIRKSSNISSGNDGNNCQSGKTSPKIMCGDSNRRKESHQQEDHEYVKIKVMKLERDLSEAKRQIEHLRNELTVSETEVLKLQRENH</sequence>
<keyword evidence="1" id="KW-0175">Coiled coil</keyword>
<comment type="caution">
    <text evidence="3">The sequence shown here is derived from an EMBL/GenBank/DDBJ whole genome shotgun (WGS) entry which is preliminary data.</text>
</comment>